<gene>
    <name evidence="2" type="ORF">CWE08_11955</name>
</gene>
<feature type="transmembrane region" description="Helical" evidence="1">
    <location>
        <begin position="116"/>
        <end position="149"/>
    </location>
</feature>
<keyword evidence="3" id="KW-1185">Reference proteome</keyword>
<comment type="caution">
    <text evidence="2">The sequence shown here is derived from an EMBL/GenBank/DDBJ whole genome shotgun (WGS) entry which is preliminary data.</text>
</comment>
<sequence length="440" mass="50827">MDIFNNREIAIGFWLLAISAYVLLSPKMVEVRSSFRHLLSAFFVKQIMSVLGLMVAYMMFVVYFLFEIDLWNTQQIKNTIFWCVSVGFISLFKIESIKKDNSFFKHSVLDNLKLLAILQFVVGVYTFPIWIEILFVPVLVFIGALTVIAETDKKYHQVKTLLEYCLSVFGTILIVYTLYMLATNFGEFGNENTAYDFFVPPLLTLFYLPFVFFILVYSTYEQVFVRLEFSIKDKLFRNLAKVYALILLNFRMSLLDRWSCHVARIKVESHADLVESFRHMFKVRRAESSPKDVPIELGWSPYRAKKFLSCEGLSAGFYNNLFEEEWFASSPMEEFSDGVFPDNIAYYVEGSEKIAKVLKLKVNVNDAARTHQACEKLESIAEVLSVSSLGLSLSEEMKSAISCCHPYAEEMEGKEIALILENWPNHKFNGFELKFMISSI</sequence>
<proteinExistence type="predicted"/>
<feature type="transmembrane region" description="Helical" evidence="1">
    <location>
        <begin position="202"/>
        <end position="220"/>
    </location>
</feature>
<keyword evidence="1" id="KW-1133">Transmembrane helix</keyword>
<dbReference type="AlphaFoldDB" id="A0A432VPM6"/>
<feature type="transmembrane region" description="Helical" evidence="1">
    <location>
        <begin position="78"/>
        <end position="96"/>
    </location>
</feature>
<reference evidence="3" key="1">
    <citation type="journal article" date="2018" name="Front. Microbiol.">
        <title>Genome-Based Analysis Reveals the Taxonomy and Diversity of the Family Idiomarinaceae.</title>
        <authorList>
            <person name="Liu Y."/>
            <person name="Lai Q."/>
            <person name="Shao Z."/>
        </authorList>
    </citation>
    <scope>NUCLEOTIDE SEQUENCE [LARGE SCALE GENOMIC DNA]</scope>
    <source>
        <strain evidence="3">GBPy7</strain>
    </source>
</reference>
<name>A0A432VPM6_9GAMM</name>
<dbReference type="Proteomes" id="UP000288395">
    <property type="component" value="Unassembled WGS sequence"/>
</dbReference>
<protein>
    <submittedName>
        <fullName evidence="2">Uncharacterized protein</fullName>
    </submittedName>
</protein>
<feature type="transmembrane region" description="Helical" evidence="1">
    <location>
        <begin position="46"/>
        <end position="66"/>
    </location>
</feature>
<dbReference type="EMBL" id="PIPJ01000016">
    <property type="protein sequence ID" value="RUO18106.1"/>
    <property type="molecule type" value="Genomic_DNA"/>
</dbReference>
<dbReference type="RefSeq" id="WP_126768493.1">
    <property type="nucleotide sequence ID" value="NZ_PIPJ01000016.1"/>
</dbReference>
<keyword evidence="1" id="KW-0812">Transmembrane</keyword>
<feature type="transmembrane region" description="Helical" evidence="1">
    <location>
        <begin position="9"/>
        <end position="26"/>
    </location>
</feature>
<evidence type="ECO:0000313" key="3">
    <source>
        <dbReference type="Proteomes" id="UP000288395"/>
    </source>
</evidence>
<evidence type="ECO:0000256" key="1">
    <source>
        <dbReference type="SAM" id="Phobius"/>
    </source>
</evidence>
<dbReference type="OrthoDB" id="9182155at2"/>
<keyword evidence="1" id="KW-0472">Membrane</keyword>
<accession>A0A432VPM6</accession>
<organism evidence="2 3">
    <name type="scientific">Aliidiomarina iranensis</name>
    <dbReference type="NCBI Taxonomy" id="1434071"/>
    <lineage>
        <taxon>Bacteria</taxon>
        <taxon>Pseudomonadati</taxon>
        <taxon>Pseudomonadota</taxon>
        <taxon>Gammaproteobacteria</taxon>
        <taxon>Alteromonadales</taxon>
        <taxon>Idiomarinaceae</taxon>
        <taxon>Aliidiomarina</taxon>
    </lineage>
</organism>
<evidence type="ECO:0000313" key="2">
    <source>
        <dbReference type="EMBL" id="RUO18106.1"/>
    </source>
</evidence>
<feature type="transmembrane region" description="Helical" evidence="1">
    <location>
        <begin position="161"/>
        <end position="182"/>
    </location>
</feature>